<dbReference type="AlphaFoldDB" id="A0A2X2E0S9"/>
<keyword evidence="5" id="KW-0820">tRNA-binding</keyword>
<evidence type="ECO:0000256" key="3">
    <source>
        <dbReference type="ARBA" id="ARBA00013168"/>
    </source>
</evidence>
<reference evidence="17 18" key="1">
    <citation type="submission" date="2018-06" db="EMBL/GenBank/DDBJ databases">
        <authorList>
            <consortium name="Pathogen Informatics"/>
            <person name="Doyle S."/>
        </authorList>
    </citation>
    <scope>NUCLEOTIDE SEQUENCE [LARGE SCALE GENOMIC DNA]</scope>
    <source>
        <strain evidence="17 18">NCTC10975</strain>
    </source>
</reference>
<dbReference type="EC" id="6.1.1.7" evidence="3"/>
<evidence type="ECO:0000313" key="18">
    <source>
        <dbReference type="Proteomes" id="UP000251485"/>
    </source>
</evidence>
<evidence type="ECO:0000256" key="1">
    <source>
        <dbReference type="ARBA" id="ARBA00001947"/>
    </source>
</evidence>
<evidence type="ECO:0000313" key="17">
    <source>
        <dbReference type="EMBL" id="SPZ01679.1"/>
    </source>
</evidence>
<dbReference type="GO" id="GO:0000049">
    <property type="term" value="F:tRNA binding"/>
    <property type="evidence" value="ECO:0007669"/>
    <property type="project" value="UniProtKB-KW"/>
</dbReference>
<evidence type="ECO:0000256" key="14">
    <source>
        <dbReference type="ARBA" id="ARBA00032577"/>
    </source>
</evidence>
<dbReference type="SMART" id="SM00863">
    <property type="entry name" value="tRNA_SAD"/>
    <property type="match status" value="1"/>
</dbReference>
<dbReference type="GO" id="GO:0005524">
    <property type="term" value="F:ATP binding"/>
    <property type="evidence" value="ECO:0007669"/>
    <property type="project" value="UniProtKB-KW"/>
</dbReference>
<evidence type="ECO:0000256" key="5">
    <source>
        <dbReference type="ARBA" id="ARBA00022555"/>
    </source>
</evidence>
<keyword evidence="9" id="KW-0862">Zinc</keyword>
<keyword evidence="10" id="KW-0067">ATP-binding</keyword>
<dbReference type="GO" id="GO:0004813">
    <property type="term" value="F:alanine-tRNA ligase activity"/>
    <property type="evidence" value="ECO:0007669"/>
    <property type="project" value="UniProtKB-EC"/>
</dbReference>
<evidence type="ECO:0000256" key="12">
    <source>
        <dbReference type="ARBA" id="ARBA00022917"/>
    </source>
</evidence>
<feature type="region of interest" description="Disordered" evidence="15">
    <location>
        <begin position="228"/>
        <end position="247"/>
    </location>
</feature>
<feature type="domain" description="Alanyl-transfer RNA synthetases family profile" evidence="16">
    <location>
        <begin position="1"/>
        <end position="191"/>
    </location>
</feature>
<keyword evidence="6 17" id="KW-0436">Ligase</keyword>
<comment type="similarity">
    <text evidence="2">Belongs to the class-II aminoacyl-tRNA synthetase family.</text>
</comment>
<evidence type="ECO:0000256" key="10">
    <source>
        <dbReference type="ARBA" id="ARBA00022840"/>
    </source>
</evidence>
<dbReference type="GO" id="GO:0046872">
    <property type="term" value="F:metal ion binding"/>
    <property type="evidence" value="ECO:0007669"/>
    <property type="project" value="UniProtKB-KW"/>
</dbReference>
<evidence type="ECO:0000256" key="7">
    <source>
        <dbReference type="ARBA" id="ARBA00022723"/>
    </source>
</evidence>
<dbReference type="FunFam" id="3.30.54.20:FF:000001">
    <property type="entry name" value="Alanine--tRNA ligase"/>
    <property type="match status" value="1"/>
</dbReference>
<dbReference type="Pfam" id="PF07973">
    <property type="entry name" value="tRNA_SAD"/>
    <property type="match status" value="1"/>
</dbReference>
<dbReference type="Gene3D" id="3.30.54.20">
    <property type="match status" value="1"/>
</dbReference>
<dbReference type="InterPro" id="IPR018165">
    <property type="entry name" value="Ala-tRNA-synth_IIc_core"/>
</dbReference>
<dbReference type="GO" id="GO:0005829">
    <property type="term" value="C:cytosol"/>
    <property type="evidence" value="ECO:0007669"/>
    <property type="project" value="TreeGrafter"/>
</dbReference>
<dbReference type="GO" id="GO:0045892">
    <property type="term" value="P:negative regulation of DNA-templated transcription"/>
    <property type="evidence" value="ECO:0007669"/>
    <property type="project" value="TreeGrafter"/>
</dbReference>
<dbReference type="InterPro" id="IPR018163">
    <property type="entry name" value="Thr/Ala-tRNA-synth_IIc_edit"/>
</dbReference>
<organism evidence="17 18">
    <name type="scientific">Proteus mirabilis</name>
    <dbReference type="NCBI Taxonomy" id="584"/>
    <lineage>
        <taxon>Bacteria</taxon>
        <taxon>Pseudomonadati</taxon>
        <taxon>Pseudomonadota</taxon>
        <taxon>Gammaproteobacteria</taxon>
        <taxon>Enterobacterales</taxon>
        <taxon>Morganellaceae</taxon>
        <taxon>Proteus</taxon>
    </lineage>
</organism>
<keyword evidence="11" id="KW-0694">RNA-binding</keyword>
<evidence type="ECO:0000259" key="16">
    <source>
        <dbReference type="PROSITE" id="PS50860"/>
    </source>
</evidence>
<dbReference type="SUPFAM" id="SSF55186">
    <property type="entry name" value="ThrRS/AlaRS common domain"/>
    <property type="match status" value="1"/>
</dbReference>
<dbReference type="InterPro" id="IPR012947">
    <property type="entry name" value="tRNA_SAD"/>
</dbReference>
<evidence type="ECO:0000256" key="8">
    <source>
        <dbReference type="ARBA" id="ARBA00022741"/>
    </source>
</evidence>
<protein>
    <recommendedName>
        <fullName evidence="4">Alanine--tRNA ligase</fullName>
        <ecNumber evidence="3">6.1.1.7</ecNumber>
    </recommendedName>
    <alternativeName>
        <fullName evidence="14">Alanyl-tRNA synthetase</fullName>
    </alternativeName>
</protein>
<evidence type="ECO:0000256" key="9">
    <source>
        <dbReference type="ARBA" id="ARBA00022833"/>
    </source>
</evidence>
<dbReference type="PROSITE" id="PS50860">
    <property type="entry name" value="AA_TRNA_LIGASE_II_ALA"/>
    <property type="match status" value="1"/>
</dbReference>
<proteinExistence type="inferred from homology"/>
<dbReference type="InterPro" id="IPR050058">
    <property type="entry name" value="Ala-tRNA_ligase"/>
</dbReference>
<sequence>MKLPTRKKYGKAIGHIGKVISGSFIVNHKINAIIDVARRDAIRLNHSATHLLHAALRQVLGTHVTQKGSLVNDKYLRFDFSHFEAVKPEQLREIEDIVNAQIRLNSPVVTELMDLEEAKQKGAMALFGEKYEERVRVLTMGDFSTELCGGTHAARTGDIGLFRIMSESGTAAGIRRIEAITGATAIESVHEQSDLISLVAHALKSDGSNLVEKIKTVQEKIPFIRKRTSTTERSASSSRKLLVRKPS</sequence>
<dbReference type="Proteomes" id="UP000251485">
    <property type="component" value="Unassembled WGS sequence"/>
</dbReference>
<dbReference type="FunFam" id="3.30.980.10:FF:000004">
    <property type="entry name" value="Alanine--tRNA ligase, cytoplasmic"/>
    <property type="match status" value="1"/>
</dbReference>
<keyword evidence="12" id="KW-0648">Protein biosynthesis</keyword>
<evidence type="ECO:0000256" key="15">
    <source>
        <dbReference type="SAM" id="MobiDB-lite"/>
    </source>
</evidence>
<name>A0A2X2E0S9_PROMI</name>
<dbReference type="GO" id="GO:0002161">
    <property type="term" value="F:aminoacyl-tRNA deacylase activity"/>
    <property type="evidence" value="ECO:0007669"/>
    <property type="project" value="TreeGrafter"/>
</dbReference>
<keyword evidence="13 17" id="KW-0030">Aminoacyl-tRNA synthetase</keyword>
<dbReference type="EMBL" id="UAUE01000028">
    <property type="protein sequence ID" value="SPZ01679.1"/>
    <property type="molecule type" value="Genomic_DNA"/>
</dbReference>
<dbReference type="PANTHER" id="PTHR11777">
    <property type="entry name" value="ALANYL-TRNA SYNTHETASE"/>
    <property type="match status" value="1"/>
</dbReference>
<evidence type="ECO:0000256" key="13">
    <source>
        <dbReference type="ARBA" id="ARBA00023146"/>
    </source>
</evidence>
<evidence type="ECO:0000256" key="2">
    <source>
        <dbReference type="ARBA" id="ARBA00008226"/>
    </source>
</evidence>
<accession>A0A2X2E0S9</accession>
<gene>
    <name evidence="17" type="primary">alaS_2</name>
    <name evidence="17" type="ORF">NCTC10975_04340</name>
</gene>
<keyword evidence="7" id="KW-0479">Metal-binding</keyword>
<dbReference type="Gene3D" id="3.30.980.10">
    <property type="entry name" value="Threonyl-trna Synthetase, Chain A, domain 2"/>
    <property type="match status" value="1"/>
</dbReference>
<dbReference type="PANTHER" id="PTHR11777:SF9">
    <property type="entry name" value="ALANINE--TRNA LIGASE, CYTOPLASMIC"/>
    <property type="match status" value="1"/>
</dbReference>
<keyword evidence="8" id="KW-0547">Nucleotide-binding</keyword>
<evidence type="ECO:0000256" key="4">
    <source>
        <dbReference type="ARBA" id="ARBA00017959"/>
    </source>
</evidence>
<evidence type="ECO:0000256" key="6">
    <source>
        <dbReference type="ARBA" id="ARBA00022598"/>
    </source>
</evidence>
<evidence type="ECO:0000256" key="11">
    <source>
        <dbReference type="ARBA" id="ARBA00022884"/>
    </source>
</evidence>
<dbReference type="GO" id="GO:0006419">
    <property type="term" value="P:alanyl-tRNA aminoacylation"/>
    <property type="evidence" value="ECO:0007669"/>
    <property type="project" value="InterPro"/>
</dbReference>
<comment type="cofactor">
    <cofactor evidence="1">
        <name>Zn(2+)</name>
        <dbReference type="ChEBI" id="CHEBI:29105"/>
    </cofactor>
</comment>